<dbReference type="AlphaFoldDB" id="A0A5K0XXV8"/>
<dbReference type="PANTHER" id="PTHR33237:SF50">
    <property type="entry name" value="TRANSMEMBRANE PROTEIN"/>
    <property type="match status" value="1"/>
</dbReference>
<keyword evidence="1" id="KW-1133">Transmembrane helix</keyword>
<dbReference type="OMA" id="GDKCRPP"/>
<protein>
    <submittedName>
        <fullName evidence="2">Uncharacterized protein</fullName>
    </submittedName>
</protein>
<feature type="transmembrane region" description="Helical" evidence="1">
    <location>
        <begin position="12"/>
        <end position="33"/>
    </location>
</feature>
<proteinExistence type="predicted"/>
<dbReference type="EMBL" id="LR721776">
    <property type="protein sequence ID" value="VVV69827.1"/>
    <property type="molecule type" value="Genomic_DNA"/>
</dbReference>
<reference evidence="2" key="1">
    <citation type="submission" date="2019-09" db="EMBL/GenBank/DDBJ databases">
        <authorList>
            <person name="Zhang L."/>
        </authorList>
    </citation>
    <scope>NUCLEOTIDE SEQUENCE</scope>
</reference>
<keyword evidence="1" id="KW-0472">Membrane</keyword>
<evidence type="ECO:0000313" key="2">
    <source>
        <dbReference type="EMBL" id="VVV69827.1"/>
    </source>
</evidence>
<name>A0A5K0XXV8_9MAGN</name>
<accession>A0A5K0XXV8</accession>
<organism evidence="2">
    <name type="scientific">Nymphaea colorata</name>
    <name type="common">pocket water lily</name>
    <dbReference type="NCBI Taxonomy" id="210225"/>
    <lineage>
        <taxon>Eukaryota</taxon>
        <taxon>Viridiplantae</taxon>
        <taxon>Streptophyta</taxon>
        <taxon>Embryophyta</taxon>
        <taxon>Tracheophyta</taxon>
        <taxon>Spermatophyta</taxon>
        <taxon>Magnoliopsida</taxon>
        <taxon>Nymphaeales</taxon>
        <taxon>Nymphaeaceae</taxon>
        <taxon>Nymphaea</taxon>
    </lineage>
</organism>
<dbReference type="Gramene" id="NC11G0209970.1">
    <property type="protein sequence ID" value="NC11G0209970.1:cds"/>
    <property type="gene ID" value="NC11G0209970"/>
</dbReference>
<dbReference type="PANTHER" id="PTHR33237">
    <property type="entry name" value="F2P16.13 PROTEIN-RELATED"/>
    <property type="match status" value="1"/>
</dbReference>
<gene>
    <name evidence="2" type="ORF">NYM_LOCUS7053</name>
</gene>
<evidence type="ECO:0000256" key="1">
    <source>
        <dbReference type="SAM" id="Phobius"/>
    </source>
</evidence>
<sequence>MVRSMPAGVDDLRGAPLAIGLFISVCALVALCAKHHRTRPAKQVVSNTNSHEVKPMETKMMMTPPRSPLRVGRKAVPYEPWDEPELKFAPRSPLASPKALLATVSNKALPMFHAKKAAEQEKAKVGAGAGAPSDDEEADGVWKRTILMGERCQPPDFSGVIYYDERGKRLPKFPPKSPRGSSPLANFTFPVVVTRESSS</sequence>
<dbReference type="OrthoDB" id="755532at2759"/>
<keyword evidence="1" id="KW-0812">Transmembrane</keyword>